<accession>A0AA37HFJ3</accession>
<sequence>MFNAFTTLNGLPRVAASGNAAAGDLFARSYFDGLQAGFAPYSTRSVPFASGRSSASPMPAPGSAPRPSGAIRC</sequence>
<evidence type="ECO:0000256" key="1">
    <source>
        <dbReference type="SAM" id="MobiDB-lite"/>
    </source>
</evidence>
<evidence type="ECO:0000313" key="3">
    <source>
        <dbReference type="Proteomes" id="UP001055286"/>
    </source>
</evidence>
<keyword evidence="3" id="KW-1185">Reference proteome</keyword>
<dbReference type="Proteomes" id="UP001055286">
    <property type="component" value="Unassembled WGS sequence"/>
</dbReference>
<name>A0AA37HFJ3_9HYPH</name>
<dbReference type="EMBL" id="BPQJ01000034">
    <property type="protein sequence ID" value="GJD65101.1"/>
    <property type="molecule type" value="Genomic_DNA"/>
</dbReference>
<comment type="caution">
    <text evidence="2">The sequence shown here is derived from an EMBL/GenBank/DDBJ whole genome shotgun (WGS) entry which is preliminary data.</text>
</comment>
<protein>
    <submittedName>
        <fullName evidence="2">Uncharacterized protein</fullName>
    </submittedName>
</protein>
<reference evidence="2" key="1">
    <citation type="journal article" date="2016" name="Front. Microbiol.">
        <title>Genome Sequence of the Piezophilic, Mesophilic Sulfate-Reducing Bacterium Desulfovibrio indicus J2T.</title>
        <authorList>
            <person name="Cao J."/>
            <person name="Maignien L."/>
            <person name="Shao Z."/>
            <person name="Alain K."/>
            <person name="Jebbar M."/>
        </authorList>
    </citation>
    <scope>NUCLEOTIDE SEQUENCE</scope>
    <source>
        <strain evidence="2">JCM 32048</strain>
    </source>
</reference>
<dbReference type="AlphaFoldDB" id="A0AA37HFJ3"/>
<organism evidence="2 3">
    <name type="scientific">Methylobacterium frigidaeris</name>
    <dbReference type="NCBI Taxonomy" id="2038277"/>
    <lineage>
        <taxon>Bacteria</taxon>
        <taxon>Pseudomonadati</taxon>
        <taxon>Pseudomonadota</taxon>
        <taxon>Alphaproteobacteria</taxon>
        <taxon>Hyphomicrobiales</taxon>
        <taxon>Methylobacteriaceae</taxon>
        <taxon>Methylobacterium</taxon>
    </lineage>
</organism>
<dbReference type="RefSeq" id="WP_099900260.1">
    <property type="nucleotide sequence ID" value="NZ_BPQJ01000034.1"/>
</dbReference>
<proteinExistence type="predicted"/>
<evidence type="ECO:0000313" key="2">
    <source>
        <dbReference type="EMBL" id="GJD65101.1"/>
    </source>
</evidence>
<gene>
    <name evidence="2" type="ORF">MPEAHAMD_5287</name>
</gene>
<reference evidence="2" key="2">
    <citation type="submission" date="2021-08" db="EMBL/GenBank/DDBJ databases">
        <authorList>
            <person name="Tani A."/>
            <person name="Ola A."/>
            <person name="Ogura Y."/>
            <person name="Katsura K."/>
            <person name="Hayashi T."/>
        </authorList>
    </citation>
    <scope>NUCLEOTIDE SEQUENCE</scope>
    <source>
        <strain evidence="2">JCM 32048</strain>
    </source>
</reference>
<feature type="region of interest" description="Disordered" evidence="1">
    <location>
        <begin position="50"/>
        <end position="73"/>
    </location>
</feature>